<feature type="transmembrane region" description="Helical" evidence="1">
    <location>
        <begin position="103"/>
        <end position="124"/>
    </location>
</feature>
<proteinExistence type="predicted"/>
<gene>
    <name evidence="2" type="ORF">H4F45_08340</name>
</gene>
<feature type="transmembrane region" description="Helical" evidence="1">
    <location>
        <begin position="169"/>
        <end position="189"/>
    </location>
</feature>
<dbReference type="RefSeq" id="WP_205559195.1">
    <property type="nucleotide sequence ID" value="NZ_JACGEP010000017.1"/>
</dbReference>
<dbReference type="Proteomes" id="UP000768524">
    <property type="component" value="Unassembled WGS sequence"/>
</dbReference>
<evidence type="ECO:0000256" key="1">
    <source>
        <dbReference type="SAM" id="Phobius"/>
    </source>
</evidence>
<keyword evidence="1" id="KW-1133">Transmembrane helix</keyword>
<protein>
    <submittedName>
        <fullName evidence="2">Uncharacterized protein</fullName>
    </submittedName>
</protein>
<feature type="transmembrane region" description="Helical" evidence="1">
    <location>
        <begin position="259"/>
        <end position="277"/>
    </location>
</feature>
<feature type="transmembrane region" description="Helical" evidence="1">
    <location>
        <begin position="71"/>
        <end position="91"/>
    </location>
</feature>
<reference evidence="2" key="1">
    <citation type="submission" date="2020-07" db="EMBL/GenBank/DDBJ databases">
        <title>A pangenomic view of the genus Pectobacterium provides insights into genome organization, phylogeny, and virulence.</title>
        <authorList>
            <person name="Jonkheer E."/>
            <person name="Brankovics B."/>
            <person name="Houwers I."/>
            <person name="Van Der Wolf J."/>
            <person name="Bonants P."/>
            <person name="Vreeburg R."/>
            <person name="Bollema R."/>
            <person name="De Haan J."/>
            <person name="Berke L."/>
            <person name="De Ridder D."/>
            <person name="Smit S."/>
            <person name="Van Der Lee T.A.J."/>
        </authorList>
    </citation>
    <scope>NUCLEOTIDE SEQUENCE</scope>
    <source>
        <strain evidence="2">NAK:433</strain>
    </source>
</reference>
<sequence length="300" mass="34402">MDEHVLDNDVDPFITDYVNSHRNYFTALLGNRIQSKNTLSKNDVTVLKEAYDKSHQMRNLEVDLYWKRSTYCWTLIAALLTICGLLFSAYFKPDDLDKRDSTILIAVGAIALLGVVVTFICQLISVSGEYWKKNWEMHISMLEPLFSGKLYSTHLVASRYRSSISKLNLMLFFSIYTSWALILLLMVSINFSNNNQLNMLSVYISIPIVVFIILFISVSTVSKNKTINMIITNYNVVLNNKSSTKSQLIEIAKRISIKILNAFIFIVVLILSGWILYKYNFNNNAPDLIDFTIGFFEGIF</sequence>
<keyword evidence="1" id="KW-0812">Transmembrane</keyword>
<name>A0AAE2WDX7_9GAMM</name>
<dbReference type="AlphaFoldDB" id="A0AAE2WDX7"/>
<comment type="caution">
    <text evidence="2">The sequence shown here is derived from an EMBL/GenBank/DDBJ whole genome shotgun (WGS) entry which is preliminary data.</text>
</comment>
<keyword evidence="1" id="KW-0472">Membrane</keyword>
<evidence type="ECO:0000313" key="2">
    <source>
        <dbReference type="EMBL" id="MBN3051483.1"/>
    </source>
</evidence>
<evidence type="ECO:0000313" key="3">
    <source>
        <dbReference type="Proteomes" id="UP000768524"/>
    </source>
</evidence>
<organism evidence="2 3">
    <name type="scientific">Pectobacterium brasiliense</name>
    <dbReference type="NCBI Taxonomy" id="180957"/>
    <lineage>
        <taxon>Bacteria</taxon>
        <taxon>Pseudomonadati</taxon>
        <taxon>Pseudomonadota</taxon>
        <taxon>Gammaproteobacteria</taxon>
        <taxon>Enterobacterales</taxon>
        <taxon>Pectobacteriaceae</taxon>
        <taxon>Pectobacterium</taxon>
    </lineage>
</organism>
<accession>A0AAE2WDX7</accession>
<dbReference type="InterPro" id="IPR056918">
    <property type="entry name" value="8xMP"/>
</dbReference>
<dbReference type="Pfam" id="PF24838">
    <property type="entry name" value="8xMP"/>
    <property type="match status" value="1"/>
</dbReference>
<feature type="transmembrane region" description="Helical" evidence="1">
    <location>
        <begin position="201"/>
        <end position="221"/>
    </location>
</feature>
<dbReference type="EMBL" id="JACGEP010000017">
    <property type="protein sequence ID" value="MBN3051483.1"/>
    <property type="molecule type" value="Genomic_DNA"/>
</dbReference>